<accession>A0A2P6NFE6</accession>
<dbReference type="EMBL" id="MDYQ01000099">
    <property type="protein sequence ID" value="PRP82651.1"/>
    <property type="molecule type" value="Genomic_DNA"/>
</dbReference>
<proteinExistence type="predicted"/>
<comment type="caution">
    <text evidence="1">The sequence shown here is derived from an EMBL/GenBank/DDBJ whole genome shotgun (WGS) entry which is preliminary data.</text>
</comment>
<dbReference type="Proteomes" id="UP000241769">
    <property type="component" value="Unassembled WGS sequence"/>
</dbReference>
<name>A0A2P6NFE6_9EUKA</name>
<evidence type="ECO:0000313" key="2">
    <source>
        <dbReference type="Proteomes" id="UP000241769"/>
    </source>
</evidence>
<organism evidence="1 2">
    <name type="scientific">Planoprotostelium fungivorum</name>
    <dbReference type="NCBI Taxonomy" id="1890364"/>
    <lineage>
        <taxon>Eukaryota</taxon>
        <taxon>Amoebozoa</taxon>
        <taxon>Evosea</taxon>
        <taxon>Variosea</taxon>
        <taxon>Cavosteliida</taxon>
        <taxon>Cavosteliaceae</taxon>
        <taxon>Planoprotostelium</taxon>
    </lineage>
</organism>
<evidence type="ECO:0000313" key="1">
    <source>
        <dbReference type="EMBL" id="PRP82651.1"/>
    </source>
</evidence>
<keyword evidence="2" id="KW-1185">Reference proteome</keyword>
<reference evidence="1 2" key="1">
    <citation type="journal article" date="2018" name="Genome Biol. Evol.">
        <title>Multiple Roots of Fruiting Body Formation in Amoebozoa.</title>
        <authorList>
            <person name="Hillmann F."/>
            <person name="Forbes G."/>
            <person name="Novohradska S."/>
            <person name="Ferling I."/>
            <person name="Riege K."/>
            <person name="Groth M."/>
            <person name="Westermann M."/>
            <person name="Marz M."/>
            <person name="Spaller T."/>
            <person name="Winckler T."/>
            <person name="Schaap P."/>
            <person name="Glockner G."/>
        </authorList>
    </citation>
    <scope>NUCLEOTIDE SEQUENCE [LARGE SCALE GENOMIC DNA]</scope>
    <source>
        <strain evidence="1 2">Jena</strain>
    </source>
</reference>
<protein>
    <submittedName>
        <fullName evidence="1">Uncharacterized protein</fullName>
    </submittedName>
</protein>
<dbReference type="InParanoid" id="A0A2P6NFE6"/>
<sequence length="59" mass="6437">MTCSFLASQIGGFARIQHISIQSYRCTSSHRDTQSCELGLEDSEASARSTHGCPTAEWS</sequence>
<gene>
    <name evidence="1" type="ORF">PROFUN_09762</name>
</gene>
<dbReference type="AlphaFoldDB" id="A0A2P6NFE6"/>